<dbReference type="Proteomes" id="UP000799757">
    <property type="component" value="Unassembled WGS sequence"/>
</dbReference>
<feature type="signal peptide" evidence="1">
    <location>
        <begin position="1"/>
        <end position="19"/>
    </location>
</feature>
<evidence type="ECO:0000313" key="2">
    <source>
        <dbReference type="EMBL" id="KAF2799391.1"/>
    </source>
</evidence>
<name>A0A6A6XS41_9PLEO</name>
<protein>
    <recommendedName>
        <fullName evidence="4">Beta-lactamase-related domain-containing protein</fullName>
    </recommendedName>
</protein>
<evidence type="ECO:0000256" key="1">
    <source>
        <dbReference type="SAM" id="SignalP"/>
    </source>
</evidence>
<dbReference type="InterPro" id="IPR012338">
    <property type="entry name" value="Beta-lactam/transpept-like"/>
</dbReference>
<reference evidence="2" key="1">
    <citation type="journal article" date="2020" name="Stud. Mycol.">
        <title>101 Dothideomycetes genomes: a test case for predicting lifestyles and emergence of pathogens.</title>
        <authorList>
            <person name="Haridas S."/>
            <person name="Albert R."/>
            <person name="Binder M."/>
            <person name="Bloem J."/>
            <person name="Labutti K."/>
            <person name="Salamov A."/>
            <person name="Andreopoulos B."/>
            <person name="Baker S."/>
            <person name="Barry K."/>
            <person name="Bills G."/>
            <person name="Bluhm B."/>
            <person name="Cannon C."/>
            <person name="Castanera R."/>
            <person name="Culley D."/>
            <person name="Daum C."/>
            <person name="Ezra D."/>
            <person name="Gonzalez J."/>
            <person name="Henrissat B."/>
            <person name="Kuo A."/>
            <person name="Liang C."/>
            <person name="Lipzen A."/>
            <person name="Lutzoni F."/>
            <person name="Magnuson J."/>
            <person name="Mondo S."/>
            <person name="Nolan M."/>
            <person name="Ohm R."/>
            <person name="Pangilinan J."/>
            <person name="Park H.-J."/>
            <person name="Ramirez L."/>
            <person name="Alfaro M."/>
            <person name="Sun H."/>
            <person name="Tritt A."/>
            <person name="Yoshinaga Y."/>
            <person name="Zwiers L.-H."/>
            <person name="Turgeon B."/>
            <person name="Goodwin S."/>
            <person name="Spatafora J."/>
            <person name="Crous P."/>
            <person name="Grigoriev I."/>
        </authorList>
    </citation>
    <scope>NUCLEOTIDE SEQUENCE</scope>
    <source>
        <strain evidence="2">CBS 109.77</strain>
    </source>
</reference>
<accession>A0A6A6XS41</accession>
<gene>
    <name evidence="2" type="ORF">K505DRAFT_65555</name>
</gene>
<keyword evidence="1" id="KW-0732">Signal</keyword>
<dbReference type="SUPFAM" id="SSF56601">
    <property type="entry name" value="beta-lactamase/transpeptidase-like"/>
    <property type="match status" value="1"/>
</dbReference>
<dbReference type="OrthoDB" id="10250282at2759"/>
<dbReference type="EMBL" id="MU001765">
    <property type="protein sequence ID" value="KAF2799391.1"/>
    <property type="molecule type" value="Genomic_DNA"/>
</dbReference>
<proteinExistence type="predicted"/>
<keyword evidence="3" id="KW-1185">Reference proteome</keyword>
<evidence type="ECO:0000313" key="3">
    <source>
        <dbReference type="Proteomes" id="UP000799757"/>
    </source>
</evidence>
<sequence length="180" mass="19491">MRRSMAQFSLLSLLPFTSAINCPLSGAVFPPPTHLANSSTLASALHNLTSLINDGFSTGNSTHGPVDPSGANAVQTFSLDFDTALFEYYHDGTTLSNVSGVQKVDGDSIFRIGSISKLVSVYMLLIEIGDRYWDTKITNSKCSKVVQDSISTESYSIQMPCCMVMLSDSTRELRGCTIPF</sequence>
<evidence type="ECO:0008006" key="4">
    <source>
        <dbReference type="Google" id="ProtNLM"/>
    </source>
</evidence>
<feature type="chain" id="PRO_5025477891" description="Beta-lactamase-related domain-containing protein" evidence="1">
    <location>
        <begin position="20"/>
        <end position="180"/>
    </location>
</feature>
<dbReference type="AlphaFoldDB" id="A0A6A6XS41"/>
<organism evidence="2 3">
    <name type="scientific">Melanomma pulvis-pyrius CBS 109.77</name>
    <dbReference type="NCBI Taxonomy" id="1314802"/>
    <lineage>
        <taxon>Eukaryota</taxon>
        <taxon>Fungi</taxon>
        <taxon>Dikarya</taxon>
        <taxon>Ascomycota</taxon>
        <taxon>Pezizomycotina</taxon>
        <taxon>Dothideomycetes</taxon>
        <taxon>Pleosporomycetidae</taxon>
        <taxon>Pleosporales</taxon>
        <taxon>Melanommataceae</taxon>
        <taxon>Melanomma</taxon>
    </lineage>
</organism>